<dbReference type="Gramene" id="Zm00001eb342020_T001">
    <property type="protein sequence ID" value="Zm00001eb342020_P001"/>
    <property type="gene ID" value="Zm00001eb342020"/>
</dbReference>
<evidence type="ECO:0000313" key="2">
    <source>
        <dbReference type="Proteomes" id="UP000007305"/>
    </source>
</evidence>
<protein>
    <submittedName>
        <fullName evidence="1">Uncharacterized protein</fullName>
    </submittedName>
</protein>
<accession>A0A804QMP5</accession>
<dbReference type="AlphaFoldDB" id="A0A804QMP5"/>
<dbReference type="InParanoid" id="A0A804QMP5"/>
<organism evidence="1 2">
    <name type="scientific">Zea mays</name>
    <name type="common">Maize</name>
    <dbReference type="NCBI Taxonomy" id="4577"/>
    <lineage>
        <taxon>Eukaryota</taxon>
        <taxon>Viridiplantae</taxon>
        <taxon>Streptophyta</taxon>
        <taxon>Embryophyta</taxon>
        <taxon>Tracheophyta</taxon>
        <taxon>Spermatophyta</taxon>
        <taxon>Magnoliopsida</taxon>
        <taxon>Liliopsida</taxon>
        <taxon>Poales</taxon>
        <taxon>Poaceae</taxon>
        <taxon>PACMAD clade</taxon>
        <taxon>Panicoideae</taxon>
        <taxon>Andropogonodae</taxon>
        <taxon>Andropogoneae</taxon>
        <taxon>Tripsacinae</taxon>
        <taxon>Zea</taxon>
    </lineage>
</organism>
<dbReference type="Proteomes" id="UP000007305">
    <property type="component" value="Chromosome 8"/>
</dbReference>
<reference evidence="1" key="3">
    <citation type="submission" date="2021-05" db="UniProtKB">
        <authorList>
            <consortium name="EnsemblPlants"/>
        </authorList>
    </citation>
    <scope>IDENTIFICATION</scope>
    <source>
        <strain evidence="1">cv. B73</strain>
    </source>
</reference>
<reference evidence="2" key="1">
    <citation type="journal article" date="2009" name="Science">
        <title>The B73 maize genome: complexity, diversity, and dynamics.</title>
        <authorList>
            <person name="Schnable P.S."/>
            <person name="Ware D."/>
            <person name="Fulton R.S."/>
            <person name="Stein J.C."/>
            <person name="Wei F."/>
            <person name="Pasternak S."/>
            <person name="Liang C."/>
            <person name="Zhang J."/>
            <person name="Fulton L."/>
            <person name="Graves T.A."/>
            <person name="Minx P."/>
            <person name="Reily A.D."/>
            <person name="Courtney L."/>
            <person name="Kruchowski S.S."/>
            <person name="Tomlinson C."/>
            <person name="Strong C."/>
            <person name="Delehaunty K."/>
            <person name="Fronick C."/>
            <person name="Courtney B."/>
            <person name="Rock S.M."/>
            <person name="Belter E."/>
            <person name="Du F."/>
            <person name="Kim K."/>
            <person name="Abbott R.M."/>
            <person name="Cotton M."/>
            <person name="Levy A."/>
            <person name="Marchetto P."/>
            <person name="Ochoa K."/>
            <person name="Jackson S.M."/>
            <person name="Gillam B."/>
            <person name="Chen W."/>
            <person name="Yan L."/>
            <person name="Higginbotham J."/>
            <person name="Cardenas M."/>
            <person name="Waligorski J."/>
            <person name="Applebaum E."/>
            <person name="Phelps L."/>
            <person name="Falcone J."/>
            <person name="Kanchi K."/>
            <person name="Thane T."/>
            <person name="Scimone A."/>
            <person name="Thane N."/>
            <person name="Henke J."/>
            <person name="Wang T."/>
            <person name="Ruppert J."/>
            <person name="Shah N."/>
            <person name="Rotter K."/>
            <person name="Hodges J."/>
            <person name="Ingenthron E."/>
            <person name="Cordes M."/>
            <person name="Kohlberg S."/>
            <person name="Sgro J."/>
            <person name="Delgado B."/>
            <person name="Mead K."/>
            <person name="Chinwalla A."/>
            <person name="Leonard S."/>
            <person name="Crouse K."/>
            <person name="Collura K."/>
            <person name="Kudrna D."/>
            <person name="Currie J."/>
            <person name="He R."/>
            <person name="Angelova A."/>
            <person name="Rajasekar S."/>
            <person name="Mueller T."/>
            <person name="Lomeli R."/>
            <person name="Scara G."/>
            <person name="Ko A."/>
            <person name="Delaney K."/>
            <person name="Wissotski M."/>
            <person name="Lopez G."/>
            <person name="Campos D."/>
            <person name="Braidotti M."/>
            <person name="Ashley E."/>
            <person name="Golser W."/>
            <person name="Kim H."/>
            <person name="Lee S."/>
            <person name="Lin J."/>
            <person name="Dujmic Z."/>
            <person name="Kim W."/>
            <person name="Talag J."/>
            <person name="Zuccolo A."/>
            <person name="Fan C."/>
            <person name="Sebastian A."/>
            <person name="Kramer M."/>
            <person name="Spiegel L."/>
            <person name="Nascimento L."/>
            <person name="Zutavern T."/>
            <person name="Miller B."/>
            <person name="Ambroise C."/>
            <person name="Muller S."/>
            <person name="Spooner W."/>
            <person name="Narechania A."/>
            <person name="Ren L."/>
            <person name="Wei S."/>
            <person name="Kumari S."/>
            <person name="Faga B."/>
            <person name="Levy M.J."/>
            <person name="McMahan L."/>
            <person name="Van Buren P."/>
            <person name="Vaughn M.W."/>
            <person name="Ying K."/>
            <person name="Yeh C.-T."/>
            <person name="Emrich S.J."/>
            <person name="Jia Y."/>
            <person name="Kalyanaraman A."/>
            <person name="Hsia A.-P."/>
            <person name="Barbazuk W.B."/>
            <person name="Baucom R.S."/>
            <person name="Brutnell T.P."/>
            <person name="Carpita N.C."/>
            <person name="Chaparro C."/>
            <person name="Chia J.-M."/>
            <person name="Deragon J.-M."/>
            <person name="Estill J.C."/>
            <person name="Fu Y."/>
            <person name="Jeddeloh J.A."/>
            <person name="Han Y."/>
            <person name="Lee H."/>
            <person name="Li P."/>
            <person name="Lisch D.R."/>
            <person name="Liu S."/>
            <person name="Liu Z."/>
            <person name="Nagel D.H."/>
            <person name="McCann M.C."/>
            <person name="SanMiguel P."/>
            <person name="Myers A.M."/>
            <person name="Nettleton D."/>
            <person name="Nguyen J."/>
            <person name="Penning B.W."/>
            <person name="Ponnala L."/>
            <person name="Schneider K.L."/>
            <person name="Schwartz D.C."/>
            <person name="Sharma A."/>
            <person name="Soderlund C."/>
            <person name="Springer N.M."/>
            <person name="Sun Q."/>
            <person name="Wang H."/>
            <person name="Waterman M."/>
            <person name="Westerman R."/>
            <person name="Wolfgruber T.K."/>
            <person name="Yang L."/>
            <person name="Yu Y."/>
            <person name="Zhang L."/>
            <person name="Zhou S."/>
            <person name="Zhu Q."/>
            <person name="Bennetzen J.L."/>
            <person name="Dawe R.K."/>
            <person name="Jiang J."/>
            <person name="Jiang N."/>
            <person name="Presting G.G."/>
            <person name="Wessler S.R."/>
            <person name="Aluru S."/>
            <person name="Martienssen R.A."/>
            <person name="Clifton S.W."/>
            <person name="McCombie W.R."/>
            <person name="Wing R.A."/>
            <person name="Wilson R.K."/>
        </authorList>
    </citation>
    <scope>NUCLEOTIDE SEQUENCE [LARGE SCALE GENOMIC DNA]</scope>
    <source>
        <strain evidence="2">cv. B73</strain>
    </source>
</reference>
<dbReference type="EnsemblPlants" id="Zm00001eb342020_T001">
    <property type="protein sequence ID" value="Zm00001eb342020_P001"/>
    <property type="gene ID" value="Zm00001eb342020"/>
</dbReference>
<proteinExistence type="predicted"/>
<evidence type="ECO:0000313" key="1">
    <source>
        <dbReference type="EnsemblPlants" id="Zm00001eb342020_P001"/>
    </source>
</evidence>
<keyword evidence="2" id="KW-1185">Reference proteome</keyword>
<reference evidence="1" key="2">
    <citation type="submission" date="2019-07" db="EMBL/GenBank/DDBJ databases">
        <authorList>
            <person name="Seetharam A."/>
            <person name="Woodhouse M."/>
            <person name="Cannon E."/>
        </authorList>
    </citation>
    <scope>NUCLEOTIDE SEQUENCE [LARGE SCALE GENOMIC DNA]</scope>
    <source>
        <strain evidence="1">cv. B73</strain>
    </source>
</reference>
<sequence length="110" mass="11619">MAPTLSNGGARPSLPPSPLLQLPFVVAVAPPAAAPPLLSMDASHGSPLCCCVMAGGGGRRRLHEAMIGPRDDDRARDVVPTTRCSWWMTQRRMDLTSGCSPSECHLANTI</sequence>
<name>A0A804QMP5_MAIZE</name>